<sequence>MRLLVLLACSLLAVACGTGGADRPPALPEAPAPAGATEFVARPDIVEPRPLTITSWSRVGDDRIAVHFETGTPECFGVDATVVETEDVVTVELRGGTLPEAQDRMCIMIAVTGVLELSLQSPLGDRSVVAA</sequence>
<evidence type="ECO:0008006" key="4">
    <source>
        <dbReference type="Google" id="ProtNLM"/>
    </source>
</evidence>
<evidence type="ECO:0000256" key="1">
    <source>
        <dbReference type="SAM" id="SignalP"/>
    </source>
</evidence>
<proteinExistence type="predicted"/>
<evidence type="ECO:0000313" key="2">
    <source>
        <dbReference type="EMBL" id="MEE2032590.1"/>
    </source>
</evidence>
<organism evidence="2 3">
    <name type="scientific">Rhodococcus chondri</name>
    <dbReference type="NCBI Taxonomy" id="3065941"/>
    <lineage>
        <taxon>Bacteria</taxon>
        <taxon>Bacillati</taxon>
        <taxon>Actinomycetota</taxon>
        <taxon>Actinomycetes</taxon>
        <taxon>Mycobacteriales</taxon>
        <taxon>Nocardiaceae</taxon>
        <taxon>Rhodococcus</taxon>
    </lineage>
</organism>
<feature type="signal peptide" evidence="1">
    <location>
        <begin position="1"/>
        <end position="21"/>
    </location>
</feature>
<accession>A0ABU7JRY3</accession>
<reference evidence="2 3" key="1">
    <citation type="submission" date="2023-08" db="EMBL/GenBank/DDBJ databases">
        <authorList>
            <person name="Girao M."/>
            <person name="Carvalho M.F."/>
        </authorList>
    </citation>
    <scope>NUCLEOTIDE SEQUENCE [LARGE SCALE GENOMIC DNA]</scope>
    <source>
        <strain evidence="2 3">CC-R104</strain>
    </source>
</reference>
<keyword evidence="3" id="KW-1185">Reference proteome</keyword>
<dbReference type="EMBL" id="JAUZMZ010000048">
    <property type="protein sequence ID" value="MEE2032590.1"/>
    <property type="molecule type" value="Genomic_DNA"/>
</dbReference>
<feature type="chain" id="PRO_5045137191" description="Large secreted protein" evidence="1">
    <location>
        <begin position="22"/>
        <end position="131"/>
    </location>
</feature>
<dbReference type="PROSITE" id="PS51257">
    <property type="entry name" value="PROKAR_LIPOPROTEIN"/>
    <property type="match status" value="1"/>
</dbReference>
<gene>
    <name evidence="2" type="ORF">Q8814_10780</name>
</gene>
<dbReference type="Proteomes" id="UP001331936">
    <property type="component" value="Unassembled WGS sequence"/>
</dbReference>
<protein>
    <recommendedName>
        <fullName evidence="4">Large secreted protein</fullName>
    </recommendedName>
</protein>
<evidence type="ECO:0000313" key="3">
    <source>
        <dbReference type="Proteomes" id="UP001331936"/>
    </source>
</evidence>
<dbReference type="RefSeq" id="WP_330152007.1">
    <property type="nucleotide sequence ID" value="NZ_JAUZMZ010000048.1"/>
</dbReference>
<keyword evidence="1" id="KW-0732">Signal</keyword>
<name>A0ABU7JRY3_9NOCA</name>
<comment type="caution">
    <text evidence="2">The sequence shown here is derived from an EMBL/GenBank/DDBJ whole genome shotgun (WGS) entry which is preliminary data.</text>
</comment>